<comment type="caution">
    <text evidence="3">The sequence shown here is derived from an EMBL/GenBank/DDBJ whole genome shotgun (WGS) entry which is preliminary data.</text>
</comment>
<feature type="signal peptide" evidence="1">
    <location>
        <begin position="1"/>
        <end position="26"/>
    </location>
</feature>
<dbReference type="RefSeq" id="WP_197965707.1">
    <property type="nucleotide sequence ID" value="NZ_JACEGD010000007.1"/>
</dbReference>
<dbReference type="SUPFAM" id="SSF53850">
    <property type="entry name" value="Periplasmic binding protein-like II"/>
    <property type="match status" value="1"/>
</dbReference>
<dbReference type="Pfam" id="PF09084">
    <property type="entry name" value="NMT1"/>
    <property type="match status" value="1"/>
</dbReference>
<name>A0ABS0NZ77_9BRAD</name>
<keyword evidence="4" id="KW-1185">Reference proteome</keyword>
<keyword evidence="1" id="KW-0732">Signal</keyword>
<dbReference type="Proteomes" id="UP001194539">
    <property type="component" value="Unassembled WGS sequence"/>
</dbReference>
<dbReference type="EMBL" id="JACEGD010000007">
    <property type="protein sequence ID" value="MBH5386323.1"/>
    <property type="molecule type" value="Genomic_DNA"/>
</dbReference>
<dbReference type="PANTHER" id="PTHR31528">
    <property type="entry name" value="4-AMINO-5-HYDROXYMETHYL-2-METHYLPYRIMIDINE PHOSPHATE SYNTHASE THI11-RELATED"/>
    <property type="match status" value="1"/>
</dbReference>
<organism evidence="3 4">
    <name type="scientific">Bradyrhizobium diversitatis</name>
    <dbReference type="NCBI Taxonomy" id="2755406"/>
    <lineage>
        <taxon>Bacteria</taxon>
        <taxon>Pseudomonadati</taxon>
        <taxon>Pseudomonadota</taxon>
        <taxon>Alphaproteobacteria</taxon>
        <taxon>Hyphomicrobiales</taxon>
        <taxon>Nitrobacteraceae</taxon>
        <taxon>Bradyrhizobium</taxon>
    </lineage>
</organism>
<evidence type="ECO:0000259" key="2">
    <source>
        <dbReference type="Pfam" id="PF09084"/>
    </source>
</evidence>
<dbReference type="InterPro" id="IPR027939">
    <property type="entry name" value="NMT1/THI5"/>
</dbReference>
<evidence type="ECO:0000313" key="3">
    <source>
        <dbReference type="EMBL" id="MBH5386323.1"/>
    </source>
</evidence>
<protein>
    <submittedName>
        <fullName evidence="3">ABC transporter substrate-binding protein</fullName>
    </submittedName>
</protein>
<dbReference type="Gene3D" id="3.40.190.10">
    <property type="entry name" value="Periplasmic binding protein-like II"/>
    <property type="match status" value="2"/>
</dbReference>
<dbReference type="InterPro" id="IPR015168">
    <property type="entry name" value="SsuA/THI5"/>
</dbReference>
<gene>
    <name evidence="3" type="ORF">H1B27_08495</name>
</gene>
<dbReference type="PANTHER" id="PTHR31528:SF15">
    <property type="entry name" value="RIBOFLAVIN-BINDING PROTEIN RIBY"/>
    <property type="match status" value="1"/>
</dbReference>
<feature type="domain" description="SsuA/THI5-like" evidence="2">
    <location>
        <begin position="44"/>
        <end position="253"/>
    </location>
</feature>
<feature type="chain" id="PRO_5045794113" evidence="1">
    <location>
        <begin position="27"/>
        <end position="327"/>
    </location>
</feature>
<sequence length="327" mass="35345">MSKLRQVFGVVAVSIAAWFWTTTAQALDTVNVRFSWKLKGEYGFLYLGKARGLYQKKGIDVVLGEGAGAQAALGGLVRGNEDVVIAPAIFAISAIEKGMPVKLAAIYQERAPFVLISWPDKAVTTPAQMEGKSLAISVGDPATTYLDVFCTINKISCEKINKVQLDPQVRFPQFMQRRVDLISVYTNVDLPLIEDRTGTKFPVLDLPKYGLGLPGLAVVVSDKGIAEKSDSLRRFLSATEEAIELTKSDPAAATAALKSAWSAAPSDELIKAQIVATSATLNFEKGRPAGWIGDKTISDALKLMSATESIDPNKPVTDFYTNDLLKK</sequence>
<accession>A0ABS0NZ77</accession>
<reference evidence="3 4" key="1">
    <citation type="submission" date="2020-07" db="EMBL/GenBank/DDBJ databases">
        <title>Bradyrhizobium diversity isolated from nodules of indigenous legumes of Western Australia.</title>
        <authorList>
            <person name="Klepa M.S."/>
        </authorList>
    </citation>
    <scope>NUCLEOTIDE SEQUENCE [LARGE SCALE GENOMIC DNA]</scope>
    <source>
        <strain evidence="3 4">CNPSo 4019</strain>
    </source>
</reference>
<evidence type="ECO:0000256" key="1">
    <source>
        <dbReference type="SAM" id="SignalP"/>
    </source>
</evidence>
<evidence type="ECO:0000313" key="4">
    <source>
        <dbReference type="Proteomes" id="UP001194539"/>
    </source>
</evidence>
<proteinExistence type="predicted"/>